<dbReference type="HOGENOM" id="CLU_3135807_0_0_9"/>
<sequence length="49" mass="6053">MTIIIYTKWLPGLWLPFIYFHRPRYYTCVTGCCQVFFTLIFGFFFKLFL</sequence>
<evidence type="ECO:0000313" key="3">
    <source>
        <dbReference type="Proteomes" id="UP000001477"/>
    </source>
</evidence>
<dbReference type="STRING" id="515619.EUBREC_2995"/>
<keyword evidence="1" id="KW-1133">Transmembrane helix</keyword>
<dbReference type="EMBL" id="CP001107">
    <property type="protein sequence ID" value="ACR76723.1"/>
    <property type="molecule type" value="Genomic_DNA"/>
</dbReference>
<name>C4ZI86_AGARV</name>
<dbReference type="AlphaFoldDB" id="C4ZI86"/>
<dbReference type="Proteomes" id="UP000001477">
    <property type="component" value="Chromosome"/>
</dbReference>
<evidence type="ECO:0000256" key="1">
    <source>
        <dbReference type="SAM" id="Phobius"/>
    </source>
</evidence>
<dbReference type="KEGG" id="ere:EUBREC_2995"/>
<keyword evidence="1" id="KW-0812">Transmembrane</keyword>
<reference evidence="2 3" key="1">
    <citation type="journal article" date="2009" name="Proc. Natl. Acad. Sci. U.S.A.">
        <title>Characterizing a model human gut microbiota composed of members of its two dominant bacterial phyla.</title>
        <authorList>
            <person name="Mahowald M.A."/>
            <person name="Rey F.E."/>
            <person name="Seedorf H."/>
            <person name="Turnbaugh P.J."/>
            <person name="Fulton R.S."/>
            <person name="Wollam A."/>
            <person name="Shah N."/>
            <person name="Wang C."/>
            <person name="Magrini V."/>
            <person name="Wilson R.K."/>
            <person name="Cantarel B.L."/>
            <person name="Coutinho P.M."/>
            <person name="Henrissat B."/>
            <person name="Crock L.W."/>
            <person name="Russell A."/>
            <person name="Verberkmoes N.C."/>
            <person name="Hettich R.L."/>
            <person name="Gordon J.I."/>
        </authorList>
    </citation>
    <scope>NUCLEOTIDE SEQUENCE [LARGE SCALE GENOMIC DNA]</scope>
    <source>
        <strain evidence="3">ATCC 33656 / DSM 3377 / JCM 17463 / KCTC 5835 / LMG 30912 / VPI 0990</strain>
    </source>
</reference>
<gene>
    <name evidence="2" type="ordered locus">EUBREC_2995</name>
</gene>
<accession>C4ZI86</accession>
<dbReference type="PaxDb" id="515619-EUBREC_2995"/>
<keyword evidence="1" id="KW-0472">Membrane</keyword>
<evidence type="ECO:0000313" key="2">
    <source>
        <dbReference type="EMBL" id="ACR76723.1"/>
    </source>
</evidence>
<protein>
    <submittedName>
        <fullName evidence="2">Uncharacterized protein</fullName>
    </submittedName>
</protein>
<feature type="transmembrane region" description="Helical" evidence="1">
    <location>
        <begin position="24"/>
        <end position="45"/>
    </location>
</feature>
<proteinExistence type="predicted"/>
<organism evidence="2 3">
    <name type="scientific">Agathobacter rectalis (strain ATCC 33656 / DSM 3377 / JCM 17463 / KCTC 5835 / VPI 0990)</name>
    <name type="common">Eubacterium rectale</name>
    <dbReference type="NCBI Taxonomy" id="515619"/>
    <lineage>
        <taxon>Bacteria</taxon>
        <taxon>Bacillati</taxon>
        <taxon>Bacillota</taxon>
        <taxon>Clostridia</taxon>
        <taxon>Lachnospirales</taxon>
        <taxon>Lachnospiraceae</taxon>
        <taxon>Agathobacter</taxon>
    </lineage>
</organism>